<keyword evidence="2" id="KW-0285">Flavoprotein</keyword>
<keyword evidence="3" id="KW-0274">FAD</keyword>
<feature type="domain" description="Glucose-methanol-choline oxidoreductase C-terminal" evidence="5">
    <location>
        <begin position="143"/>
        <end position="259"/>
    </location>
</feature>
<dbReference type="Pfam" id="PF05199">
    <property type="entry name" value="GMC_oxred_C"/>
    <property type="match status" value="1"/>
</dbReference>
<feature type="non-terminal residue" evidence="6">
    <location>
        <position position="1"/>
    </location>
</feature>
<dbReference type="EMBL" id="UOFL01000188">
    <property type="protein sequence ID" value="VAW80146.1"/>
    <property type="molecule type" value="Genomic_DNA"/>
</dbReference>
<dbReference type="GO" id="GO:0016614">
    <property type="term" value="F:oxidoreductase activity, acting on CH-OH group of donors"/>
    <property type="evidence" value="ECO:0007669"/>
    <property type="project" value="InterPro"/>
</dbReference>
<evidence type="ECO:0000256" key="2">
    <source>
        <dbReference type="ARBA" id="ARBA00022630"/>
    </source>
</evidence>
<evidence type="ECO:0000256" key="4">
    <source>
        <dbReference type="ARBA" id="ARBA00023002"/>
    </source>
</evidence>
<dbReference type="SUPFAM" id="SSF54373">
    <property type="entry name" value="FAD-linked reductases, C-terminal domain"/>
    <property type="match status" value="1"/>
</dbReference>
<organism evidence="6">
    <name type="scientific">hydrothermal vent metagenome</name>
    <dbReference type="NCBI Taxonomy" id="652676"/>
    <lineage>
        <taxon>unclassified sequences</taxon>
        <taxon>metagenomes</taxon>
        <taxon>ecological metagenomes</taxon>
    </lineage>
</organism>
<dbReference type="InterPro" id="IPR036188">
    <property type="entry name" value="FAD/NAD-bd_sf"/>
</dbReference>
<dbReference type="PANTHER" id="PTHR46056:SF12">
    <property type="entry name" value="LONG-CHAIN-ALCOHOL OXIDASE"/>
    <property type="match status" value="1"/>
</dbReference>
<reference evidence="6" key="1">
    <citation type="submission" date="2018-06" db="EMBL/GenBank/DDBJ databases">
        <authorList>
            <person name="Zhirakovskaya E."/>
        </authorList>
    </citation>
    <scope>NUCLEOTIDE SEQUENCE</scope>
</reference>
<protein>
    <submittedName>
        <fullName evidence="6">Glucose-methanol-choline (GMC) oxidoreductase:NAD binding site</fullName>
    </submittedName>
</protein>
<evidence type="ECO:0000259" key="5">
    <source>
        <dbReference type="Pfam" id="PF05199"/>
    </source>
</evidence>
<name>A0A3B0ZHF4_9ZZZZ</name>
<dbReference type="PANTHER" id="PTHR46056">
    <property type="entry name" value="LONG-CHAIN-ALCOHOL OXIDASE"/>
    <property type="match status" value="1"/>
</dbReference>
<dbReference type="InterPro" id="IPR007867">
    <property type="entry name" value="GMC_OxRtase_C"/>
</dbReference>
<gene>
    <name evidence="6" type="ORF">MNBD_GAMMA12-2621</name>
</gene>
<evidence type="ECO:0000313" key="6">
    <source>
        <dbReference type="EMBL" id="VAW80146.1"/>
    </source>
</evidence>
<evidence type="ECO:0000256" key="3">
    <source>
        <dbReference type="ARBA" id="ARBA00022827"/>
    </source>
</evidence>
<dbReference type="SUPFAM" id="SSF51905">
    <property type="entry name" value="FAD/NAD(P)-binding domain"/>
    <property type="match status" value="1"/>
</dbReference>
<comment type="similarity">
    <text evidence="1">Belongs to the GMC oxidoreductase family.</text>
</comment>
<dbReference type="AlphaFoldDB" id="A0A3B0ZHF4"/>
<evidence type="ECO:0000256" key="1">
    <source>
        <dbReference type="ARBA" id="ARBA00010790"/>
    </source>
</evidence>
<dbReference type="Gene3D" id="3.50.50.60">
    <property type="entry name" value="FAD/NAD(P)-binding domain"/>
    <property type="match status" value="1"/>
</dbReference>
<sequence length="272" mass="30136">CHAIETSRLLFASTGPKHPNGLGNNYSQLGKNLLFSAGGSGTGEFHYSDMEKLAATEMQTRGPFVNRGVQDWYFFEDKAFGGKAKGGVIDFLLRHPNPISKAMSTKWNDDDNLNWGHALKRDLKTVFTESQDLRFEVFNDWLPTDNCFVSLDPNIKDKWGSAVANVRLGYHEHDLKVGEYLTEKAEAVLQQMGAKNIRSSVSGSPPANLVAGGCRFGDDIKTSVLDKDCKVHDVDNLYVTDGSFMPTGGSVPYTWTIYANSFRVADILKNRV</sequence>
<proteinExistence type="inferred from homology"/>
<accession>A0A3B0ZHF4</accession>
<keyword evidence="4" id="KW-0560">Oxidoreductase</keyword>